<protein>
    <submittedName>
        <fullName evidence="2">Uncharacterized protein</fullName>
    </submittedName>
</protein>
<organism evidence="2 3">
    <name type="scientific">Petrolisthes cinctipes</name>
    <name type="common">Flat porcelain crab</name>
    <dbReference type="NCBI Taxonomy" id="88211"/>
    <lineage>
        <taxon>Eukaryota</taxon>
        <taxon>Metazoa</taxon>
        <taxon>Ecdysozoa</taxon>
        <taxon>Arthropoda</taxon>
        <taxon>Crustacea</taxon>
        <taxon>Multicrustacea</taxon>
        <taxon>Malacostraca</taxon>
        <taxon>Eumalacostraca</taxon>
        <taxon>Eucarida</taxon>
        <taxon>Decapoda</taxon>
        <taxon>Pleocyemata</taxon>
        <taxon>Anomura</taxon>
        <taxon>Galatheoidea</taxon>
        <taxon>Porcellanidae</taxon>
        <taxon>Petrolisthes</taxon>
    </lineage>
</organism>
<sequence>MEPKTTSKEKKSSDNCSEGREYAIKDICARTGRHKTTVTVMRIMAASCDLPPPPPGVIPPTQPRPTPSTKTDQVLKREMTTSVPALKEGITKLWQELDKDYLVALQVHARTTAASHSKQGGKDQLLIGEN</sequence>
<evidence type="ECO:0000256" key="1">
    <source>
        <dbReference type="SAM" id="MobiDB-lite"/>
    </source>
</evidence>
<reference evidence="2" key="1">
    <citation type="submission" date="2023-10" db="EMBL/GenBank/DDBJ databases">
        <title>Genome assemblies of two species of porcelain crab, Petrolisthes cinctipes and Petrolisthes manimaculis (Anomura: Porcellanidae).</title>
        <authorList>
            <person name="Angst P."/>
        </authorList>
    </citation>
    <scope>NUCLEOTIDE SEQUENCE</scope>
    <source>
        <strain evidence="2">PB745_01</strain>
        <tissue evidence="2">Gill</tissue>
    </source>
</reference>
<evidence type="ECO:0000313" key="2">
    <source>
        <dbReference type="EMBL" id="KAK3848949.1"/>
    </source>
</evidence>
<dbReference type="Proteomes" id="UP001286313">
    <property type="component" value="Unassembled WGS sequence"/>
</dbReference>
<gene>
    <name evidence="2" type="ORF">Pcinc_044280</name>
</gene>
<proteinExistence type="predicted"/>
<dbReference type="AlphaFoldDB" id="A0AAE1BG48"/>
<feature type="region of interest" description="Disordered" evidence="1">
    <location>
        <begin position="111"/>
        <end position="130"/>
    </location>
</feature>
<accession>A0AAE1BG48</accession>
<feature type="region of interest" description="Disordered" evidence="1">
    <location>
        <begin position="47"/>
        <end position="74"/>
    </location>
</feature>
<dbReference type="EMBL" id="JAWQEG010009255">
    <property type="protein sequence ID" value="KAK3848949.1"/>
    <property type="molecule type" value="Genomic_DNA"/>
</dbReference>
<evidence type="ECO:0000313" key="3">
    <source>
        <dbReference type="Proteomes" id="UP001286313"/>
    </source>
</evidence>
<feature type="compositionally biased region" description="Pro residues" evidence="1">
    <location>
        <begin position="50"/>
        <end position="66"/>
    </location>
</feature>
<keyword evidence="3" id="KW-1185">Reference proteome</keyword>
<comment type="caution">
    <text evidence="2">The sequence shown here is derived from an EMBL/GenBank/DDBJ whole genome shotgun (WGS) entry which is preliminary data.</text>
</comment>
<name>A0AAE1BG48_PETCI</name>